<dbReference type="GO" id="GO:0016811">
    <property type="term" value="F:hydrolase activity, acting on carbon-nitrogen (but not peptide) bonds, in linear amides"/>
    <property type="evidence" value="ECO:0007669"/>
    <property type="project" value="InterPro"/>
</dbReference>
<sequence length="520" mass="56237">MCYNKITVALSILIKNGTVIDGTGNAPKKTDVGISANRIDAVGDLGSAAADQIIDATNLYVAPGFIDLTAHSDVYGTLFSVPSQESLLRQGVTTILVGNCGESLAPVVKKESLMNLERWTTGFSVPINWNSVSEYYKNIENLGVGLNVATLVGEETLKRNAGNLEEMIFLLEEAMKDGAWGLSSNFSFAETDAVAELTILNLLKVVKKHDGLYKIHLRDEGKSFLPAVASAIALARTSGARTVISHFKAIGRGAWGDFNRALRMLKKAQESGVDIAFDFFPYMRTGSMLVSLLPSWARYGDNETILKRLYDQKTHSEIINDLKAATLHADKIFIASAFKDKTVLGLTLADLAGRAGLAPEELILELLKVNDLNVSIFGKTIHGKNLLSAAKDPSCAVASDGAGYDAAFQRLGDLVHPRSFGAYPRFFNLIAPKAGIDLGWAVAKMTSRPAAMLGLKDRGILKSGFIADIAIFHPEEFKDQATYKNPYNYASGLRFLIISGRYAIANGIMDSKSCGVVLKK</sequence>
<evidence type="ECO:0000313" key="1">
    <source>
        <dbReference type="EMBL" id="KKT60028.1"/>
    </source>
</evidence>
<organism evidence="1 2">
    <name type="scientific">Candidatus Giovannonibacteria bacterium GW2011_GWA1_44_25</name>
    <dbReference type="NCBI Taxonomy" id="1618645"/>
    <lineage>
        <taxon>Bacteria</taxon>
        <taxon>Candidatus Giovannoniibacteriota</taxon>
    </lineage>
</organism>
<dbReference type="PANTHER" id="PTHR11647:SF1">
    <property type="entry name" value="COLLAPSIN RESPONSE MEDIATOR PROTEIN"/>
    <property type="match status" value="1"/>
</dbReference>
<dbReference type="EMBL" id="LCIR01000004">
    <property type="protein sequence ID" value="KKT60028.1"/>
    <property type="molecule type" value="Genomic_DNA"/>
</dbReference>
<dbReference type="GO" id="GO:0016812">
    <property type="term" value="F:hydrolase activity, acting on carbon-nitrogen (but not peptide) bonds, in cyclic amides"/>
    <property type="evidence" value="ECO:0007669"/>
    <property type="project" value="TreeGrafter"/>
</dbReference>
<gene>
    <name evidence="1" type="ORF">UW53_C0004G0040</name>
</gene>
<dbReference type="SUPFAM" id="SSF51338">
    <property type="entry name" value="Composite domain of metallo-dependent hydrolases"/>
    <property type="match status" value="1"/>
</dbReference>
<dbReference type="AlphaFoldDB" id="A0A0G1IM85"/>
<dbReference type="Gene3D" id="2.30.40.10">
    <property type="entry name" value="Urease, subunit C, domain 1"/>
    <property type="match status" value="1"/>
</dbReference>
<dbReference type="GO" id="GO:0005829">
    <property type="term" value="C:cytosol"/>
    <property type="evidence" value="ECO:0007669"/>
    <property type="project" value="TreeGrafter"/>
</dbReference>
<dbReference type="Proteomes" id="UP000034087">
    <property type="component" value="Unassembled WGS sequence"/>
</dbReference>
<accession>A0A0G1IM85</accession>
<protein>
    <submittedName>
        <fullName evidence="1">N-acyl-D-amino-acid deacylase</fullName>
    </submittedName>
</protein>
<dbReference type="PANTHER" id="PTHR11647">
    <property type="entry name" value="HYDRANTOINASE/DIHYDROPYRIMIDINASE FAMILY MEMBER"/>
    <property type="match status" value="1"/>
</dbReference>
<dbReference type="InterPro" id="IPR011059">
    <property type="entry name" value="Metal-dep_hydrolase_composite"/>
</dbReference>
<dbReference type="SUPFAM" id="SSF51556">
    <property type="entry name" value="Metallo-dependent hydrolases"/>
    <property type="match status" value="1"/>
</dbReference>
<dbReference type="InterPro" id="IPR023100">
    <property type="entry name" value="D-aminoacylase_insert_dom_sf"/>
</dbReference>
<name>A0A0G1IM85_9BACT</name>
<dbReference type="Gene3D" id="3.30.1490.130">
    <property type="entry name" value="D-aminoacylase. Domain 3"/>
    <property type="match status" value="1"/>
</dbReference>
<reference evidence="1 2" key="1">
    <citation type="journal article" date="2015" name="Nature">
        <title>rRNA introns, odd ribosomes, and small enigmatic genomes across a large radiation of phyla.</title>
        <authorList>
            <person name="Brown C.T."/>
            <person name="Hug L.A."/>
            <person name="Thomas B.C."/>
            <person name="Sharon I."/>
            <person name="Castelle C.J."/>
            <person name="Singh A."/>
            <person name="Wilkins M.J."/>
            <person name="Williams K.H."/>
            <person name="Banfield J.F."/>
        </authorList>
    </citation>
    <scope>NUCLEOTIDE SEQUENCE [LARGE SCALE GENOMIC DNA]</scope>
</reference>
<dbReference type="InterPro" id="IPR050378">
    <property type="entry name" value="Metallo-dep_Hydrolases_sf"/>
</dbReference>
<dbReference type="InterPro" id="IPR032466">
    <property type="entry name" value="Metal_Hydrolase"/>
</dbReference>
<dbReference type="Gene3D" id="3.20.20.140">
    <property type="entry name" value="Metal-dependent hydrolases"/>
    <property type="match status" value="1"/>
</dbReference>
<comment type="caution">
    <text evidence="1">The sequence shown here is derived from an EMBL/GenBank/DDBJ whole genome shotgun (WGS) entry which is preliminary data.</text>
</comment>
<evidence type="ECO:0000313" key="2">
    <source>
        <dbReference type="Proteomes" id="UP000034087"/>
    </source>
</evidence>
<proteinExistence type="predicted"/>